<organism evidence="6">
    <name type="scientific">uncultured beta proteobacterium HF0130_04F21</name>
    <dbReference type="NCBI Taxonomy" id="710819"/>
    <lineage>
        <taxon>Bacteria</taxon>
        <taxon>Pseudomonadati</taxon>
        <taxon>Pseudomonadota</taxon>
        <taxon>Betaproteobacteria</taxon>
        <taxon>Nitrosomonadales</taxon>
        <taxon>Nitrosomonadaceae</taxon>
        <taxon>environmental samples</taxon>
    </lineage>
</organism>
<dbReference type="InterPro" id="IPR027443">
    <property type="entry name" value="IPNS-like_sf"/>
</dbReference>
<feature type="domain" description="Aspartyl/asparaginy/proline hydroxylase" evidence="5">
    <location>
        <begin position="69"/>
        <end position="222"/>
    </location>
</feature>
<proteinExistence type="inferred from homology"/>
<dbReference type="SUPFAM" id="SSF51197">
    <property type="entry name" value="Clavaminate synthase-like"/>
    <property type="match status" value="1"/>
</dbReference>
<keyword evidence="4" id="KW-0472">Membrane</keyword>
<dbReference type="Gene3D" id="2.60.120.330">
    <property type="entry name" value="B-lactam Antibiotic, Isopenicillin N Synthase, Chain"/>
    <property type="match status" value="1"/>
</dbReference>
<reference evidence="6" key="1">
    <citation type="journal article" date="2011" name="Environ. Microbiol.">
        <title>Time-series analyses of Monterey Bay coastal microbial picoplankton using a 'genome proxy' microarray.</title>
        <authorList>
            <person name="Rich V.I."/>
            <person name="Pham V.D."/>
            <person name="Eppley J."/>
            <person name="Shi Y."/>
            <person name="DeLong E.F."/>
        </authorList>
    </citation>
    <scope>NUCLEOTIDE SEQUENCE</scope>
</reference>
<dbReference type="EMBL" id="GU474866">
    <property type="protein sequence ID" value="ADI17487.1"/>
    <property type="molecule type" value="Genomic_DNA"/>
</dbReference>
<evidence type="ECO:0000256" key="3">
    <source>
        <dbReference type="ARBA" id="ARBA00023002"/>
    </source>
</evidence>
<keyword evidence="2 6" id="KW-0223">Dioxygenase</keyword>
<protein>
    <submittedName>
        <fullName evidence="6">Aspartyl/asparaginyl beta-hydroxylase and related dioxygenases</fullName>
    </submittedName>
</protein>
<evidence type="ECO:0000256" key="1">
    <source>
        <dbReference type="ARBA" id="ARBA00007730"/>
    </source>
</evidence>
<dbReference type="PANTHER" id="PTHR46332:SF5">
    <property type="entry name" value="ASPARTATE BETA-HYDROXYLASE DOMAIN CONTAINING 2"/>
    <property type="match status" value="1"/>
</dbReference>
<sequence length="299" mass="34870">MKWFFLFIWLLSIVFFYFRGKIRPTISKTFFDHSIILAPINLIFILTSKVQRTPYIPLESIPELKTLSDNWEIFKEEASILSEKSKIQSAKKNNDIGFNSFFKYGWKRFYLKWYDAKHPSAELFCPKSVEILKSIPCVKAAMFAELPSGGKLNPHRDPYAGSLRFHLGLDTPNSEDCFILVDGEKYSWKNGKAVLFDETYVHQAKNNTNKNRIILFCDIERPLISKFFSIFNKFFSKHIMSAASSPNEDGDETGTINKFTSFYLRLDTLRKKLKTKNLRIYLLIKYLIFVFILVLVAIV</sequence>
<dbReference type="AlphaFoldDB" id="E0XST3"/>
<comment type="similarity">
    <text evidence="1">Belongs to the aspartyl/asparaginyl beta-hydroxylase family.</text>
</comment>
<accession>E0XST3</accession>
<dbReference type="PANTHER" id="PTHR46332">
    <property type="entry name" value="ASPARTATE BETA-HYDROXYLASE DOMAIN-CONTAINING PROTEIN 2"/>
    <property type="match status" value="1"/>
</dbReference>
<feature type="transmembrane region" description="Helical" evidence="4">
    <location>
        <begin position="280"/>
        <end position="298"/>
    </location>
</feature>
<keyword evidence="3" id="KW-0560">Oxidoreductase</keyword>
<dbReference type="Pfam" id="PF05118">
    <property type="entry name" value="Asp_Arg_Hydrox"/>
    <property type="match status" value="1"/>
</dbReference>
<evidence type="ECO:0000256" key="4">
    <source>
        <dbReference type="SAM" id="Phobius"/>
    </source>
</evidence>
<evidence type="ECO:0000256" key="2">
    <source>
        <dbReference type="ARBA" id="ARBA00022964"/>
    </source>
</evidence>
<dbReference type="InterPro" id="IPR051821">
    <property type="entry name" value="Asp/Asn_beta-hydroxylase"/>
</dbReference>
<dbReference type="GO" id="GO:0051213">
    <property type="term" value="F:dioxygenase activity"/>
    <property type="evidence" value="ECO:0007669"/>
    <property type="project" value="UniProtKB-KW"/>
</dbReference>
<name>E0XST3_9PROT</name>
<evidence type="ECO:0000259" key="5">
    <source>
        <dbReference type="Pfam" id="PF05118"/>
    </source>
</evidence>
<keyword evidence="4" id="KW-0812">Transmembrane</keyword>
<dbReference type="InterPro" id="IPR007803">
    <property type="entry name" value="Asp/Arg/Pro-Hydrxlase"/>
</dbReference>
<keyword evidence="4" id="KW-1133">Transmembrane helix</keyword>
<evidence type="ECO:0000313" key="6">
    <source>
        <dbReference type="EMBL" id="ADI17487.1"/>
    </source>
</evidence>